<reference evidence="2" key="1">
    <citation type="submission" date="2021-03" db="EMBL/GenBank/DDBJ databases">
        <authorList>
            <person name="Tagirdzhanova G."/>
        </authorList>
    </citation>
    <scope>NUCLEOTIDE SEQUENCE</scope>
</reference>
<evidence type="ECO:0000313" key="3">
    <source>
        <dbReference type="Proteomes" id="UP000664521"/>
    </source>
</evidence>
<dbReference type="GO" id="GO:0004029">
    <property type="term" value="F:aldehyde dehydrogenase (NAD+) activity"/>
    <property type="evidence" value="ECO:0007669"/>
    <property type="project" value="TreeGrafter"/>
</dbReference>
<dbReference type="OrthoDB" id="10000533at2759"/>
<protein>
    <recommendedName>
        <fullName evidence="1">NAD-dependent epimerase/dehydratase domain-containing protein</fullName>
    </recommendedName>
</protein>
<dbReference type="Gene3D" id="3.40.50.720">
    <property type="entry name" value="NAD(P)-binding Rossmann-like Domain"/>
    <property type="match status" value="1"/>
</dbReference>
<sequence length="329" mass="33969">MPHILVFGATGTIGNAIALTLLRSGLHTVYGLARSPAKASGLSKQEIIPVLGSISQPDGFLDLLEKHPEISVVVDAAAAYGESAKLVELLVGAGKKRLQGWERLGAPSGPKLGYIYVSGMWVHGDSHDPVSDIDASVGTAAAKSAPATMVAWRPELERLVLSSSTRAALDTAIARPACTYGNGSAIWGGPLSQVLSAARSDPQPEKVQVTLAPKATVSLIHVEDIATGIETLIGKLPLLAGTGVYPVFDFVGHVEGLKAIMEGAARVFGYKGDLELVGPAEGDVVSEAIGASVVGDSGRAKALLGWQAKKAGMLHGIDVYASSWLAGIQ</sequence>
<dbReference type="AlphaFoldDB" id="A0A8H3IUU9"/>
<dbReference type="InterPro" id="IPR036291">
    <property type="entry name" value="NAD(P)-bd_dom_sf"/>
</dbReference>
<name>A0A8H3IUU9_9LECA</name>
<comment type="caution">
    <text evidence="2">The sequence shown here is derived from an EMBL/GenBank/DDBJ whole genome shotgun (WGS) entry which is preliminary data.</text>
</comment>
<dbReference type="EMBL" id="CAJPDS010000050">
    <property type="protein sequence ID" value="CAF9928940.1"/>
    <property type="molecule type" value="Genomic_DNA"/>
</dbReference>
<dbReference type="InterPro" id="IPR001509">
    <property type="entry name" value="Epimerase_deHydtase"/>
</dbReference>
<keyword evidence="3" id="KW-1185">Reference proteome</keyword>
<dbReference type="PANTHER" id="PTHR48079">
    <property type="entry name" value="PROTEIN YEEZ"/>
    <property type="match status" value="1"/>
</dbReference>
<feature type="domain" description="NAD-dependent epimerase/dehydratase" evidence="1">
    <location>
        <begin position="4"/>
        <end position="233"/>
    </location>
</feature>
<dbReference type="GO" id="GO:0005737">
    <property type="term" value="C:cytoplasm"/>
    <property type="evidence" value="ECO:0007669"/>
    <property type="project" value="TreeGrafter"/>
</dbReference>
<organism evidence="2 3">
    <name type="scientific">Heterodermia speciosa</name>
    <dbReference type="NCBI Taxonomy" id="116794"/>
    <lineage>
        <taxon>Eukaryota</taxon>
        <taxon>Fungi</taxon>
        <taxon>Dikarya</taxon>
        <taxon>Ascomycota</taxon>
        <taxon>Pezizomycotina</taxon>
        <taxon>Lecanoromycetes</taxon>
        <taxon>OSLEUM clade</taxon>
        <taxon>Lecanoromycetidae</taxon>
        <taxon>Caliciales</taxon>
        <taxon>Physciaceae</taxon>
        <taxon>Heterodermia</taxon>
    </lineage>
</organism>
<evidence type="ECO:0000259" key="1">
    <source>
        <dbReference type="Pfam" id="PF01370"/>
    </source>
</evidence>
<dbReference type="Proteomes" id="UP000664521">
    <property type="component" value="Unassembled WGS sequence"/>
</dbReference>
<dbReference type="PANTHER" id="PTHR48079:SF3">
    <property type="entry name" value="NAD-DEPENDENT EPIMERASE_DEHYDRATASE DOMAIN-CONTAINING PROTEIN"/>
    <property type="match status" value="1"/>
</dbReference>
<accession>A0A8H3IUU9</accession>
<evidence type="ECO:0000313" key="2">
    <source>
        <dbReference type="EMBL" id="CAF9928940.1"/>
    </source>
</evidence>
<gene>
    <name evidence="2" type="ORF">HETSPECPRED_007233</name>
</gene>
<proteinExistence type="predicted"/>
<dbReference type="InterPro" id="IPR051783">
    <property type="entry name" value="NAD(P)-dependent_oxidoreduct"/>
</dbReference>
<dbReference type="SUPFAM" id="SSF51735">
    <property type="entry name" value="NAD(P)-binding Rossmann-fold domains"/>
    <property type="match status" value="1"/>
</dbReference>
<dbReference type="Pfam" id="PF01370">
    <property type="entry name" value="Epimerase"/>
    <property type="match status" value="1"/>
</dbReference>